<feature type="domain" description="Response regulatory" evidence="3">
    <location>
        <begin position="17"/>
        <end position="132"/>
    </location>
</feature>
<evidence type="ECO:0000256" key="2">
    <source>
        <dbReference type="PROSITE-ProRule" id="PRU00169"/>
    </source>
</evidence>
<dbReference type="GO" id="GO:0016791">
    <property type="term" value="F:phosphatase activity"/>
    <property type="evidence" value="ECO:0007669"/>
    <property type="project" value="TreeGrafter"/>
</dbReference>
<gene>
    <name evidence="4" type="primary">rsbP</name>
    <name evidence="4" type="ORF">THS5294_01009</name>
</gene>
<dbReference type="AlphaFoldDB" id="A0A0N7LT51"/>
<evidence type="ECO:0000313" key="4">
    <source>
        <dbReference type="EMBL" id="CUH59722.1"/>
    </source>
</evidence>
<dbReference type="InterPro" id="IPR036457">
    <property type="entry name" value="PPM-type-like_dom_sf"/>
</dbReference>
<dbReference type="EC" id="3.1.3.3" evidence="4"/>
<dbReference type="CDD" id="cd17574">
    <property type="entry name" value="REC_OmpR"/>
    <property type="match status" value="1"/>
</dbReference>
<keyword evidence="2" id="KW-0597">Phosphoprotein</keyword>
<dbReference type="Proteomes" id="UP000051298">
    <property type="component" value="Unassembled WGS sequence"/>
</dbReference>
<dbReference type="PANTHER" id="PTHR43156">
    <property type="entry name" value="STAGE II SPORULATION PROTEIN E-RELATED"/>
    <property type="match status" value="1"/>
</dbReference>
<dbReference type="InterPro" id="IPR001932">
    <property type="entry name" value="PPM-type_phosphatase-like_dom"/>
</dbReference>
<reference evidence="4 5" key="1">
    <citation type="submission" date="2015-09" db="EMBL/GenBank/DDBJ databases">
        <authorList>
            <consortium name="Swine Surveillance"/>
        </authorList>
    </citation>
    <scope>NUCLEOTIDE SEQUENCE [LARGE SCALE GENOMIC DNA]</scope>
    <source>
        <strain evidence="4 5">CECT 5294</strain>
    </source>
</reference>
<feature type="modified residue" description="4-aspartylphosphate" evidence="2">
    <location>
        <position position="66"/>
    </location>
</feature>
<dbReference type="PANTHER" id="PTHR43156:SF2">
    <property type="entry name" value="STAGE II SPORULATION PROTEIN E"/>
    <property type="match status" value="1"/>
</dbReference>
<dbReference type="Pfam" id="PF00072">
    <property type="entry name" value="Response_reg"/>
    <property type="match status" value="1"/>
</dbReference>
<dbReference type="InterPro" id="IPR011006">
    <property type="entry name" value="CheY-like_superfamily"/>
</dbReference>
<sequence>MASLTPMLLAEIHKGAKVLVVDDSRAQRHLMSATLKRAGYRVIGAGTAEEALDHLGDPEIRLIVSDWGMPGMDGPEFCAALRAMERPYSYFILITSKSDRSEKARGLDAGADDFVTRPINWHELRSRIRAGERILDMQEELREKTRVVEATLSELRTIHCAMEQDLVEARKLQMSLMPPEYRDLGAVGIASKLLTCGHVGGDLVGSFPVSHTKLGIYSIDVSGHGVASALMTGRLSALFSATEQHRNIAFSRQTDGSMAADAPEQVVARLNNLMLDDLDTDIYFTCILAYLDLETGVLDFCQAGHPHPLVSTLDGQVTTIGDGGPPVGLIRGLSFEKSAAQLNPGDRLVLFSDGCTECTDPEGNMLGEDGLASLLRAHAMTPTRKLLHQLEQDLRNFTQNRDFEDDVSMIILDYQGCAQPQQTLNPADQALA</sequence>
<dbReference type="SUPFAM" id="SSF52172">
    <property type="entry name" value="CheY-like"/>
    <property type="match status" value="1"/>
</dbReference>
<organism evidence="4 5">
    <name type="scientific">Thalassobacter stenotrophicus</name>
    <dbReference type="NCBI Taxonomy" id="266809"/>
    <lineage>
        <taxon>Bacteria</taxon>
        <taxon>Pseudomonadati</taxon>
        <taxon>Pseudomonadota</taxon>
        <taxon>Alphaproteobacteria</taxon>
        <taxon>Rhodobacterales</taxon>
        <taxon>Roseobacteraceae</taxon>
        <taxon>Thalassobacter</taxon>
    </lineage>
</organism>
<protein>
    <submittedName>
        <fullName evidence="4">Phosphoserine phosphatase RsbP</fullName>
        <ecNumber evidence="4">3.1.3.3</ecNumber>
    </submittedName>
</protein>
<dbReference type="Gene3D" id="3.60.40.10">
    <property type="entry name" value="PPM-type phosphatase domain"/>
    <property type="match status" value="1"/>
</dbReference>
<evidence type="ECO:0000256" key="1">
    <source>
        <dbReference type="ARBA" id="ARBA00022801"/>
    </source>
</evidence>
<dbReference type="EMBL" id="CYRX01000011">
    <property type="protein sequence ID" value="CUH59722.1"/>
    <property type="molecule type" value="Genomic_DNA"/>
</dbReference>
<dbReference type="SMART" id="SM00448">
    <property type="entry name" value="REC"/>
    <property type="match status" value="1"/>
</dbReference>
<dbReference type="SMART" id="SM00331">
    <property type="entry name" value="PP2C_SIG"/>
    <property type="match status" value="1"/>
</dbReference>
<keyword evidence="1 4" id="KW-0378">Hydrolase</keyword>
<name>A0A0N7LT51_9RHOB</name>
<dbReference type="PROSITE" id="PS50110">
    <property type="entry name" value="RESPONSE_REGULATORY"/>
    <property type="match status" value="1"/>
</dbReference>
<dbReference type="InterPro" id="IPR001789">
    <property type="entry name" value="Sig_transdc_resp-reg_receiver"/>
</dbReference>
<evidence type="ECO:0000313" key="5">
    <source>
        <dbReference type="Proteomes" id="UP000051298"/>
    </source>
</evidence>
<evidence type="ECO:0000259" key="3">
    <source>
        <dbReference type="PROSITE" id="PS50110"/>
    </source>
</evidence>
<dbReference type="Pfam" id="PF07228">
    <property type="entry name" value="SpoIIE"/>
    <property type="match status" value="1"/>
</dbReference>
<dbReference type="RefSeq" id="WP_072936691.1">
    <property type="nucleotide sequence ID" value="NZ_CYRX01000011.1"/>
</dbReference>
<dbReference type="SUPFAM" id="SSF81606">
    <property type="entry name" value="PP2C-like"/>
    <property type="match status" value="1"/>
</dbReference>
<dbReference type="InterPro" id="IPR052016">
    <property type="entry name" value="Bact_Sigma-Reg"/>
</dbReference>
<accession>A0A0N7LT51</accession>
<proteinExistence type="predicted"/>
<dbReference type="Gene3D" id="3.40.50.2300">
    <property type="match status" value="1"/>
</dbReference>
<dbReference type="GO" id="GO:0000160">
    <property type="term" value="P:phosphorelay signal transduction system"/>
    <property type="evidence" value="ECO:0007669"/>
    <property type="project" value="InterPro"/>
</dbReference>